<evidence type="ECO:0000256" key="3">
    <source>
        <dbReference type="PROSITE-ProRule" id="PRU00708"/>
    </source>
</evidence>
<accession>A0AAN8ZIC3</accession>
<dbReference type="InterPro" id="IPR011990">
    <property type="entry name" value="TPR-like_helical_dom_sf"/>
</dbReference>
<reference evidence="4 5" key="1">
    <citation type="submission" date="2023-12" db="EMBL/GenBank/DDBJ databases">
        <title>A high-quality genome assembly for Dillenia turbinata (Dilleniales).</title>
        <authorList>
            <person name="Chanderbali A."/>
        </authorList>
    </citation>
    <scope>NUCLEOTIDE SEQUENCE [LARGE SCALE GENOMIC DNA]</scope>
    <source>
        <strain evidence="4">LSX21</strain>
        <tissue evidence="4">Leaf</tissue>
    </source>
</reference>
<dbReference type="Proteomes" id="UP001370490">
    <property type="component" value="Unassembled WGS sequence"/>
</dbReference>
<dbReference type="Pfam" id="PF13041">
    <property type="entry name" value="PPR_2"/>
    <property type="match status" value="3"/>
</dbReference>
<gene>
    <name evidence="4" type="ORF">RJ641_032524</name>
</gene>
<evidence type="ECO:0000313" key="5">
    <source>
        <dbReference type="Proteomes" id="UP001370490"/>
    </source>
</evidence>
<feature type="repeat" description="PPR" evidence="3">
    <location>
        <begin position="279"/>
        <end position="313"/>
    </location>
</feature>
<evidence type="ECO:0000256" key="2">
    <source>
        <dbReference type="ARBA" id="ARBA00022737"/>
    </source>
</evidence>
<evidence type="ECO:0000313" key="4">
    <source>
        <dbReference type="EMBL" id="KAK6939016.1"/>
    </source>
</evidence>
<feature type="repeat" description="PPR" evidence="3">
    <location>
        <begin position="314"/>
        <end position="348"/>
    </location>
</feature>
<dbReference type="Pfam" id="PF01535">
    <property type="entry name" value="PPR"/>
    <property type="match status" value="2"/>
</dbReference>
<name>A0AAN8ZIC3_9MAGN</name>
<dbReference type="PANTHER" id="PTHR47447">
    <property type="entry name" value="OS03G0856100 PROTEIN"/>
    <property type="match status" value="1"/>
</dbReference>
<comment type="caution">
    <text evidence="4">The sequence shown here is derived from an EMBL/GenBank/DDBJ whole genome shotgun (WGS) entry which is preliminary data.</text>
</comment>
<dbReference type="NCBIfam" id="TIGR00756">
    <property type="entry name" value="PPR"/>
    <property type="match status" value="8"/>
</dbReference>
<dbReference type="PANTHER" id="PTHR47447:SF28">
    <property type="entry name" value="PENTACOTRIPEPTIDE-REPEAT REGION OF PRORP DOMAIN-CONTAINING PROTEIN"/>
    <property type="match status" value="1"/>
</dbReference>
<feature type="repeat" description="PPR" evidence="3">
    <location>
        <begin position="244"/>
        <end position="278"/>
    </location>
</feature>
<feature type="repeat" description="PPR" evidence="3">
    <location>
        <begin position="454"/>
        <end position="488"/>
    </location>
</feature>
<dbReference type="SUPFAM" id="SSF48452">
    <property type="entry name" value="TPR-like"/>
    <property type="match status" value="1"/>
</dbReference>
<dbReference type="PROSITE" id="PS51375">
    <property type="entry name" value="PPR"/>
    <property type="match status" value="8"/>
</dbReference>
<dbReference type="Gene3D" id="1.25.40.10">
    <property type="entry name" value="Tetratricopeptide repeat domain"/>
    <property type="match status" value="5"/>
</dbReference>
<feature type="repeat" description="PPR" evidence="3">
    <location>
        <begin position="175"/>
        <end position="209"/>
    </location>
</feature>
<dbReference type="InterPro" id="IPR002885">
    <property type="entry name" value="PPR_rpt"/>
</dbReference>
<feature type="repeat" description="PPR" evidence="3">
    <location>
        <begin position="384"/>
        <end position="418"/>
    </location>
</feature>
<dbReference type="EMBL" id="JBAMMX010000006">
    <property type="protein sequence ID" value="KAK6939016.1"/>
    <property type="molecule type" value="Genomic_DNA"/>
</dbReference>
<feature type="repeat" description="PPR" evidence="3">
    <location>
        <begin position="349"/>
        <end position="383"/>
    </location>
</feature>
<keyword evidence="5" id="KW-1185">Reference proteome</keyword>
<comment type="similarity">
    <text evidence="1">Belongs to the PPR family. P subfamily.</text>
</comment>
<dbReference type="AlphaFoldDB" id="A0AAN8ZIC3"/>
<evidence type="ECO:0000256" key="1">
    <source>
        <dbReference type="ARBA" id="ARBA00007626"/>
    </source>
</evidence>
<keyword evidence="2" id="KW-0677">Repeat</keyword>
<sequence>MALIRSKRRVLSSCQSLSPKLFSFSSSSLATEVDLQEDKNENYESKISPIETLVVEKFHATIRDHYRKNLDPNPTPPNPNFTISKLSLDFAKICAAGNPPTPVIVRRVVEKCGGVRHGLPFFQTLAFFNWAIGQDDFVHTPEPYIEMINLAGKVRQFDLAWHLFDLMKTKSIEIPVETFSVLIRRYVRAGLAAEAVHAFNRMEDYGCKADKIAFSVVLSILCKKRRASEAQSFFDSLKDKFEPDVVVYTSLVHGWCRAGNISEAERVFDEMKMAGIKPNVYTYTIVIDALCRCGQITRAHDVFAEMIDVGCEPNSITFNNLMRVHVKAGRTEKVLQVYNQMKRLNCPADIITYNFLIDTHCKDMNCEEAVKVLNMMVKKGCNPNAQTFNLILGCIAKSQDVNAAHRMYAKMKDLKCNPNTLTYNILMQMFADSKSTDMVLKLKKEMDENEVEPNVNTYRILITMYCGMGHWNNAHKLLREMIEEKCLKPSLPVYEMVLQQLRKAEQIKKHEELVEKMVDRGFASRPL</sequence>
<organism evidence="4 5">
    <name type="scientific">Dillenia turbinata</name>
    <dbReference type="NCBI Taxonomy" id="194707"/>
    <lineage>
        <taxon>Eukaryota</taxon>
        <taxon>Viridiplantae</taxon>
        <taxon>Streptophyta</taxon>
        <taxon>Embryophyta</taxon>
        <taxon>Tracheophyta</taxon>
        <taxon>Spermatophyta</taxon>
        <taxon>Magnoliopsida</taxon>
        <taxon>eudicotyledons</taxon>
        <taxon>Gunneridae</taxon>
        <taxon>Pentapetalae</taxon>
        <taxon>Dilleniales</taxon>
        <taxon>Dilleniaceae</taxon>
        <taxon>Dillenia</taxon>
    </lineage>
</organism>
<proteinExistence type="inferred from homology"/>
<protein>
    <submittedName>
        <fullName evidence="4">Pentatricopeptide repeat</fullName>
    </submittedName>
</protein>
<feature type="repeat" description="PPR" evidence="3">
    <location>
        <begin position="419"/>
        <end position="453"/>
    </location>
</feature>